<keyword evidence="1" id="KW-0966">Cell projection</keyword>
<protein>
    <submittedName>
        <fullName evidence="1">Flagellar biosynthesis protein FlgJ</fullName>
    </submittedName>
</protein>
<accession>A0A926J5G3</accession>
<evidence type="ECO:0000313" key="2">
    <source>
        <dbReference type="Proteomes" id="UP000608594"/>
    </source>
</evidence>
<dbReference type="Proteomes" id="UP000608594">
    <property type="component" value="Unassembled WGS sequence"/>
</dbReference>
<sequence>MKIESIGVAAGHKTPDTPVSEQLEIAFLEEMLKYCGPAARKGEFGGGIGEEQFSSYLTQEYAAILADKLDLGLAVKGIEA</sequence>
<keyword evidence="2" id="KW-1185">Reference proteome</keyword>
<reference evidence="1" key="1">
    <citation type="submission" date="2020-08" db="EMBL/GenBank/DDBJ databases">
        <title>Paracoccus amoyensis sp. nov., isolated from the surface seawater at coast of Xiamen, Fujian.</title>
        <authorList>
            <person name="Lyu L."/>
        </authorList>
    </citation>
    <scope>NUCLEOTIDE SEQUENCE</scope>
    <source>
        <strain evidence="1">11-3</strain>
    </source>
</reference>
<name>A0A926J5G3_9RHOB</name>
<comment type="caution">
    <text evidence="1">The sequence shown here is derived from an EMBL/GenBank/DDBJ whole genome shotgun (WGS) entry which is preliminary data.</text>
</comment>
<dbReference type="AlphaFoldDB" id="A0A926J5G3"/>
<keyword evidence="1" id="KW-0969">Cilium</keyword>
<evidence type="ECO:0000313" key="1">
    <source>
        <dbReference type="EMBL" id="MBC9246187.1"/>
    </source>
</evidence>
<organism evidence="1 2">
    <name type="scientific">Paracoccus amoyensis</name>
    <dbReference type="NCBI Taxonomy" id="2760093"/>
    <lineage>
        <taxon>Bacteria</taxon>
        <taxon>Pseudomonadati</taxon>
        <taxon>Pseudomonadota</taxon>
        <taxon>Alphaproteobacteria</taxon>
        <taxon>Rhodobacterales</taxon>
        <taxon>Paracoccaceae</taxon>
        <taxon>Paracoccus</taxon>
    </lineage>
</organism>
<gene>
    <name evidence="1" type="ORF">H4P12_05550</name>
</gene>
<proteinExistence type="predicted"/>
<dbReference type="EMBL" id="JACOQL010000002">
    <property type="protein sequence ID" value="MBC9246187.1"/>
    <property type="molecule type" value="Genomic_DNA"/>
</dbReference>
<keyword evidence="1" id="KW-0282">Flagellum</keyword>